<dbReference type="EMBL" id="PUEJ01000017">
    <property type="protein sequence ID" value="PRH83940.1"/>
    <property type="molecule type" value="Genomic_DNA"/>
</dbReference>
<dbReference type="OrthoDB" id="5458732at2"/>
<dbReference type="AlphaFoldDB" id="A0A2S9Q3S2"/>
<protein>
    <submittedName>
        <fullName evidence="2">DNA-binding protein</fullName>
    </submittedName>
</protein>
<keyword evidence="3" id="KW-1185">Reference proteome</keyword>
<accession>A0A2S9Q3S2</accession>
<dbReference type="InterPro" id="IPR010985">
    <property type="entry name" value="Ribbon_hlx_hlx"/>
</dbReference>
<evidence type="ECO:0000313" key="2">
    <source>
        <dbReference type="EMBL" id="PRH83940.1"/>
    </source>
</evidence>
<evidence type="ECO:0000313" key="3">
    <source>
        <dbReference type="Proteomes" id="UP000237682"/>
    </source>
</evidence>
<feature type="domain" description="Ribbon-helix-helix" evidence="1">
    <location>
        <begin position="17"/>
        <end position="82"/>
    </location>
</feature>
<dbReference type="GO" id="GO:0003677">
    <property type="term" value="F:DNA binding"/>
    <property type="evidence" value="ECO:0007669"/>
    <property type="project" value="UniProtKB-KW"/>
</dbReference>
<sequence length="90" mass="10133">MCKVLTSQSPLHFRKASRSMRIAGHSTTVRLEEAFWQVLDEMALREGLSTSRLISVLYEEALERHGAAPNFASLLRTVCLLYRGMIPPEG</sequence>
<evidence type="ECO:0000259" key="1">
    <source>
        <dbReference type="Pfam" id="PF13467"/>
    </source>
</evidence>
<dbReference type="InterPro" id="IPR038268">
    <property type="entry name" value="RHH_sf"/>
</dbReference>
<dbReference type="InterPro" id="IPR027373">
    <property type="entry name" value="RHH_dom"/>
</dbReference>
<keyword evidence="2" id="KW-0238">DNA-binding</keyword>
<comment type="caution">
    <text evidence="2">The sequence shown here is derived from an EMBL/GenBank/DDBJ whole genome shotgun (WGS) entry which is preliminary data.</text>
</comment>
<dbReference type="GO" id="GO:0006355">
    <property type="term" value="P:regulation of DNA-templated transcription"/>
    <property type="evidence" value="ECO:0007669"/>
    <property type="project" value="InterPro"/>
</dbReference>
<dbReference type="Gene3D" id="1.10.3990.20">
    <property type="entry name" value="protein bp1543"/>
    <property type="match status" value="1"/>
</dbReference>
<dbReference type="SUPFAM" id="SSF47598">
    <property type="entry name" value="Ribbon-helix-helix"/>
    <property type="match status" value="1"/>
</dbReference>
<dbReference type="Proteomes" id="UP000237682">
    <property type="component" value="Unassembled WGS sequence"/>
</dbReference>
<name>A0A2S9Q3S2_9HYPH</name>
<gene>
    <name evidence="2" type="ORF">C5L14_29170</name>
</gene>
<proteinExistence type="predicted"/>
<organism evidence="2 3">
    <name type="scientific">Labrys okinawensis</name>
    <dbReference type="NCBI Taxonomy" id="346911"/>
    <lineage>
        <taxon>Bacteria</taxon>
        <taxon>Pseudomonadati</taxon>
        <taxon>Pseudomonadota</taxon>
        <taxon>Alphaproteobacteria</taxon>
        <taxon>Hyphomicrobiales</taxon>
        <taxon>Xanthobacteraceae</taxon>
        <taxon>Labrys</taxon>
    </lineage>
</organism>
<dbReference type="Pfam" id="PF13467">
    <property type="entry name" value="RHH_4"/>
    <property type="match status" value="1"/>
</dbReference>
<reference evidence="2 3" key="1">
    <citation type="submission" date="2018-02" db="EMBL/GenBank/DDBJ databases">
        <title>Whole genome sequencing of endophytic bacterium.</title>
        <authorList>
            <person name="Eedara R."/>
            <person name="Podile A.R."/>
        </authorList>
    </citation>
    <scope>NUCLEOTIDE SEQUENCE [LARGE SCALE GENOMIC DNA]</scope>
    <source>
        <strain evidence="2 3">RP1T</strain>
    </source>
</reference>